<keyword evidence="8" id="KW-1185">Reference proteome</keyword>
<sequence length="302" mass="34427">MTATYKACEKRWKGFMAEELLHSPTIIDPRNLSKEQKMKVRRVGSWRWTLENEERPVLAFDNFATTRHGFHVIPSALDEKTQLQFAHACLTEFPEVPHLTNMHQQNQQVSNIWQKARRSHPQNPAESPLLAKLCWAALGYHYDWTARKYHRYRYSPVPELLQQLGVRCAAACGMTLAVEAIIVNYYKMKSSMGGHRDDVEYTMDHPVVSLSLGSPCLFLLGGHTKDEVPLEILLRSGDVVIMGGASRTCYHGVARVLPSPFEVESNTLKALVQSDDDAKEYEAILNYLSSQRINLNVRQVYP</sequence>
<dbReference type="InterPro" id="IPR005123">
    <property type="entry name" value="Oxoglu/Fe-dep_dioxygenase_dom"/>
</dbReference>
<keyword evidence="3" id="KW-0560">Oxidoreductase</keyword>
<feature type="binding site" evidence="5">
    <location>
        <position position="251"/>
    </location>
    <ligand>
        <name>Fe cation</name>
        <dbReference type="ChEBI" id="CHEBI:24875"/>
        <note>catalytic</note>
    </ligand>
</feature>
<dbReference type="InterPro" id="IPR004574">
    <property type="entry name" value="Alkb"/>
</dbReference>
<dbReference type="Proteomes" id="UP000054928">
    <property type="component" value="Unassembled WGS sequence"/>
</dbReference>
<dbReference type="EMBL" id="CCYD01000610">
    <property type="protein sequence ID" value="CEG42244.1"/>
    <property type="molecule type" value="Genomic_DNA"/>
</dbReference>
<dbReference type="PANTHER" id="PTHR16557">
    <property type="entry name" value="ALKYLATED DNA REPAIR PROTEIN ALKB-RELATED"/>
    <property type="match status" value="1"/>
</dbReference>
<dbReference type="OMA" id="YKRRDPP"/>
<reference evidence="8" key="1">
    <citation type="submission" date="2014-09" db="EMBL/GenBank/DDBJ databases">
        <authorList>
            <person name="Sharma Rahul"/>
            <person name="Thines Marco"/>
        </authorList>
    </citation>
    <scope>NUCLEOTIDE SEQUENCE [LARGE SCALE GENOMIC DNA]</scope>
</reference>
<evidence type="ECO:0000313" key="7">
    <source>
        <dbReference type="EMBL" id="CEG42244.1"/>
    </source>
</evidence>
<evidence type="ECO:0000256" key="5">
    <source>
        <dbReference type="PIRSR" id="PIRSR604574-2"/>
    </source>
</evidence>
<dbReference type="GO" id="GO:0035513">
    <property type="term" value="P:oxidative RNA demethylation"/>
    <property type="evidence" value="ECO:0007669"/>
    <property type="project" value="TreeGrafter"/>
</dbReference>
<dbReference type="GO" id="GO:0008198">
    <property type="term" value="F:ferrous iron binding"/>
    <property type="evidence" value="ECO:0007669"/>
    <property type="project" value="TreeGrafter"/>
</dbReference>
<evidence type="ECO:0000259" key="6">
    <source>
        <dbReference type="PROSITE" id="PS51471"/>
    </source>
</evidence>
<dbReference type="RefSeq" id="XP_024578613.1">
    <property type="nucleotide sequence ID" value="XM_024728102.1"/>
</dbReference>
<evidence type="ECO:0000313" key="8">
    <source>
        <dbReference type="Proteomes" id="UP000054928"/>
    </source>
</evidence>
<proteinExistence type="predicted"/>
<feature type="binding site" evidence="5">
    <location>
        <position position="197"/>
    </location>
    <ligand>
        <name>Fe cation</name>
        <dbReference type="ChEBI" id="CHEBI:24875"/>
        <note>catalytic</note>
    </ligand>
</feature>
<dbReference type="OrthoDB" id="6614653at2759"/>
<accession>A0A0P1AMQ7</accession>
<evidence type="ECO:0000256" key="4">
    <source>
        <dbReference type="ARBA" id="ARBA00023004"/>
    </source>
</evidence>
<keyword evidence="2" id="KW-0223">Dioxygenase</keyword>
<dbReference type="PROSITE" id="PS51471">
    <property type="entry name" value="FE2OG_OXY"/>
    <property type="match status" value="1"/>
</dbReference>
<organism evidence="7 8">
    <name type="scientific">Plasmopara halstedii</name>
    <name type="common">Downy mildew of sunflower</name>
    <dbReference type="NCBI Taxonomy" id="4781"/>
    <lineage>
        <taxon>Eukaryota</taxon>
        <taxon>Sar</taxon>
        <taxon>Stramenopiles</taxon>
        <taxon>Oomycota</taxon>
        <taxon>Peronosporomycetes</taxon>
        <taxon>Peronosporales</taxon>
        <taxon>Peronosporaceae</taxon>
        <taxon>Plasmopara</taxon>
    </lineage>
</organism>
<name>A0A0P1AMQ7_PLAHL</name>
<dbReference type="GO" id="GO:0035516">
    <property type="term" value="F:broad specificity oxidative DNA demethylase activity"/>
    <property type="evidence" value="ECO:0007669"/>
    <property type="project" value="TreeGrafter"/>
</dbReference>
<evidence type="ECO:0000256" key="3">
    <source>
        <dbReference type="ARBA" id="ARBA00023002"/>
    </source>
</evidence>
<dbReference type="PANTHER" id="PTHR16557:SF11">
    <property type="entry name" value="ALPHA-KETOGLUTARATE-DEPENDENT DIOXYGENASE ALKB"/>
    <property type="match status" value="1"/>
</dbReference>
<feature type="domain" description="Fe2OG dioxygenase" evidence="6">
    <location>
        <begin position="177"/>
        <end position="301"/>
    </location>
</feature>
<comment type="cofactor">
    <cofactor evidence="5">
        <name>Fe(2+)</name>
        <dbReference type="ChEBI" id="CHEBI:29033"/>
    </cofactor>
    <text evidence="5">Binds 1 Fe(2+) ion per subunit.</text>
</comment>
<dbReference type="GO" id="GO:0035515">
    <property type="term" value="F:oxidative RNA demethylase activity"/>
    <property type="evidence" value="ECO:0007669"/>
    <property type="project" value="TreeGrafter"/>
</dbReference>
<dbReference type="Pfam" id="PF13532">
    <property type="entry name" value="2OG-FeII_Oxy_2"/>
    <property type="match status" value="1"/>
</dbReference>
<dbReference type="STRING" id="4781.A0A0P1AMQ7"/>
<dbReference type="GeneID" id="36407592"/>
<dbReference type="GO" id="GO:0005737">
    <property type="term" value="C:cytoplasm"/>
    <property type="evidence" value="ECO:0007669"/>
    <property type="project" value="TreeGrafter"/>
</dbReference>
<evidence type="ECO:0000256" key="2">
    <source>
        <dbReference type="ARBA" id="ARBA00022964"/>
    </source>
</evidence>
<keyword evidence="1 5" id="KW-0479">Metal-binding</keyword>
<keyword evidence="4 5" id="KW-0408">Iron</keyword>
<dbReference type="AlphaFoldDB" id="A0A0P1AMQ7"/>
<dbReference type="InterPro" id="IPR027450">
    <property type="entry name" value="AlkB-like"/>
</dbReference>
<dbReference type="SUPFAM" id="SSF51197">
    <property type="entry name" value="Clavaminate synthase-like"/>
    <property type="match status" value="1"/>
</dbReference>
<evidence type="ECO:0000256" key="1">
    <source>
        <dbReference type="ARBA" id="ARBA00022723"/>
    </source>
</evidence>
<dbReference type="Gene3D" id="2.60.120.590">
    <property type="entry name" value="Alpha-ketoglutarate-dependent dioxygenase AlkB-like"/>
    <property type="match status" value="1"/>
</dbReference>
<feature type="binding site" evidence="5">
    <location>
        <position position="195"/>
    </location>
    <ligand>
        <name>Fe cation</name>
        <dbReference type="ChEBI" id="CHEBI:24875"/>
        <note>catalytic</note>
    </ligand>
</feature>
<dbReference type="InterPro" id="IPR037151">
    <property type="entry name" value="AlkB-like_sf"/>
</dbReference>
<protein>
    <submittedName>
        <fullName evidence="7">Alkylated dna repair protein</fullName>
    </submittedName>
</protein>